<evidence type="ECO:0000259" key="1">
    <source>
        <dbReference type="SMART" id="SM01043"/>
    </source>
</evidence>
<accession>A0ABT9BQ98</accession>
<protein>
    <submittedName>
        <fullName evidence="2">BTAD domain-containing putative transcriptional regulator</fullName>
    </submittedName>
</protein>
<dbReference type="Pfam" id="PF03704">
    <property type="entry name" value="BTAD"/>
    <property type="match status" value="1"/>
</dbReference>
<dbReference type="RefSeq" id="WP_305003026.1">
    <property type="nucleotide sequence ID" value="NZ_JAUQUB010000002.1"/>
</dbReference>
<comment type="caution">
    <text evidence="2">The sequence shown here is derived from an EMBL/GenBank/DDBJ whole genome shotgun (WGS) entry which is preliminary data.</text>
</comment>
<dbReference type="InterPro" id="IPR049945">
    <property type="entry name" value="AAA_22"/>
</dbReference>
<name>A0ABT9BQ98_9MICO</name>
<evidence type="ECO:0000313" key="2">
    <source>
        <dbReference type="EMBL" id="MDO7882593.1"/>
    </source>
</evidence>
<dbReference type="PANTHER" id="PTHR47691:SF3">
    <property type="entry name" value="HTH-TYPE TRANSCRIPTIONAL REGULATOR RV0890C-RELATED"/>
    <property type="match status" value="1"/>
</dbReference>
<dbReference type="InterPro" id="IPR011990">
    <property type="entry name" value="TPR-like_helical_dom_sf"/>
</dbReference>
<dbReference type="InterPro" id="IPR036388">
    <property type="entry name" value="WH-like_DNA-bd_sf"/>
</dbReference>
<dbReference type="InterPro" id="IPR005158">
    <property type="entry name" value="BTAD"/>
</dbReference>
<organism evidence="2 3">
    <name type="scientific">Antiquaquibacter soli</name>
    <dbReference type="NCBI Taxonomy" id="3064523"/>
    <lineage>
        <taxon>Bacteria</taxon>
        <taxon>Bacillati</taxon>
        <taxon>Actinomycetota</taxon>
        <taxon>Actinomycetes</taxon>
        <taxon>Micrococcales</taxon>
        <taxon>Microbacteriaceae</taxon>
        <taxon>Antiquaquibacter</taxon>
    </lineage>
</organism>
<dbReference type="SUPFAM" id="SSF48452">
    <property type="entry name" value="TPR-like"/>
    <property type="match status" value="1"/>
</dbReference>
<dbReference type="Gene3D" id="1.10.10.10">
    <property type="entry name" value="Winged helix-like DNA-binding domain superfamily/Winged helix DNA-binding domain"/>
    <property type="match status" value="1"/>
</dbReference>
<dbReference type="Gene3D" id="3.40.50.300">
    <property type="entry name" value="P-loop containing nucleotide triphosphate hydrolases"/>
    <property type="match status" value="1"/>
</dbReference>
<reference evidence="2 3" key="1">
    <citation type="submission" date="2023-07" db="EMBL/GenBank/DDBJ databases">
        <title>Protaetiibacter sp. nov WY-16 isolated from soil.</title>
        <authorList>
            <person name="Liu B."/>
            <person name="Wan Y."/>
        </authorList>
    </citation>
    <scope>NUCLEOTIDE SEQUENCE [LARGE SCALE GENOMIC DNA]</scope>
    <source>
        <strain evidence="2 3">WY-16</strain>
    </source>
</reference>
<dbReference type="SUPFAM" id="SSF52540">
    <property type="entry name" value="P-loop containing nucleoside triphosphate hydrolases"/>
    <property type="match status" value="1"/>
</dbReference>
<proteinExistence type="predicted"/>
<dbReference type="SUPFAM" id="SSF46894">
    <property type="entry name" value="C-terminal effector domain of the bipartite response regulators"/>
    <property type="match status" value="1"/>
</dbReference>
<dbReference type="PRINTS" id="PR00364">
    <property type="entry name" value="DISEASERSIST"/>
</dbReference>
<sequence>MTVRLVLFGSFQAAVDGHPVTVRGDIPRAVLARLALAPGDYVTADELIADLWDEPPSTVLSSLRAHISRLRAQEWGDVLSGGRLGYRLDADPSDIDVVHYRRLVTDAGAARYDALTEAERLWRGEPLAGLRDFPFAGPAAASLVELRRAAAIELGALRLGRGEHAVVALGLADLVALHPRDEELVRLYAGALARSGRTGEALDAMDAYRSAVEAAGGDASDAIAALRGAIVRQDPSVVGSNDDDARSVQRTGIPVPITRFVGRARELELIERGRAESRLVTLVGPAGVGKTRLAIEAARRTTSAVDDEQWLVDLALSRDAGRVLAAVADVVGAPEHSLGAVSDVLSGRRALLVLDNAEHVLGAVARVVSDLLARCEGLSILVTSREGLRMAGERIIQVEPLTGASAPDALQLFLQRAADSAGSTVFTEHDEKVAARVCAALDGLPLALELAAARLDVLSLEELSESVLAGHALEGRAGRHDSIEESIEWSTALLPAPELEALAQLAQFAGTFGHAAIAGVCRVEGYDSRELAVALARKSLLTMIVTEQGSRRFRLLESVRAHVRAAHPPADLDAWRQRHLDYTLQFAEEQAARLRTLEAKDARARLGAARHDIDRALDNAFATGDRALVMRFVGALSWYWYERGFKTDGRARIERGLAMAGEPTPDDDCWALRAIAFMSSTDADWLEVVRTVARYNRTAEGAREPGIRMFGATMGAYIAALTGEPERADELLAEATRVREEHDIPGWLVADDLMLRGDTLRALRRPSQALDASAEAYRRGTELGHMFPVKGACYVTGKTFLDLHKPKDAMPALRTGALRSFETEDLPSLMSAVAVLGAACAQDERMHSAAVLLGAAEALGDRYGYSIEGTDGGYHKRHRDLARAAMTPDDWERGRAEGAALTVPDLLRFVAQLG</sequence>
<dbReference type="Proteomes" id="UP001241072">
    <property type="component" value="Unassembled WGS sequence"/>
</dbReference>
<feature type="domain" description="Bacterial transcriptional activator" evidence="1">
    <location>
        <begin position="95"/>
        <end position="231"/>
    </location>
</feature>
<dbReference type="Gene3D" id="1.25.40.10">
    <property type="entry name" value="Tetratricopeptide repeat domain"/>
    <property type="match status" value="1"/>
</dbReference>
<keyword evidence="3" id="KW-1185">Reference proteome</keyword>
<gene>
    <name evidence="2" type="ORF">Q5716_10185</name>
</gene>
<dbReference type="EMBL" id="JAUQUB010000002">
    <property type="protein sequence ID" value="MDO7882593.1"/>
    <property type="molecule type" value="Genomic_DNA"/>
</dbReference>
<evidence type="ECO:0000313" key="3">
    <source>
        <dbReference type="Proteomes" id="UP001241072"/>
    </source>
</evidence>
<dbReference type="InterPro" id="IPR016032">
    <property type="entry name" value="Sig_transdc_resp-reg_C-effctor"/>
</dbReference>
<dbReference type="PANTHER" id="PTHR47691">
    <property type="entry name" value="REGULATOR-RELATED"/>
    <property type="match status" value="1"/>
</dbReference>
<dbReference type="InterPro" id="IPR027417">
    <property type="entry name" value="P-loop_NTPase"/>
</dbReference>
<dbReference type="SMART" id="SM01043">
    <property type="entry name" value="BTAD"/>
    <property type="match status" value="1"/>
</dbReference>
<dbReference type="Pfam" id="PF13401">
    <property type="entry name" value="AAA_22"/>
    <property type="match status" value="1"/>
</dbReference>